<organism evidence="2 3">
    <name type="scientific">Oryza meyeriana var. granulata</name>
    <dbReference type="NCBI Taxonomy" id="110450"/>
    <lineage>
        <taxon>Eukaryota</taxon>
        <taxon>Viridiplantae</taxon>
        <taxon>Streptophyta</taxon>
        <taxon>Embryophyta</taxon>
        <taxon>Tracheophyta</taxon>
        <taxon>Spermatophyta</taxon>
        <taxon>Magnoliopsida</taxon>
        <taxon>Liliopsida</taxon>
        <taxon>Poales</taxon>
        <taxon>Poaceae</taxon>
        <taxon>BOP clade</taxon>
        <taxon>Oryzoideae</taxon>
        <taxon>Oryzeae</taxon>
        <taxon>Oryzinae</taxon>
        <taxon>Oryza</taxon>
        <taxon>Oryza meyeriana</taxon>
    </lineage>
</organism>
<sequence>MASRRATKSIENDGASRGTITLGVMMGAATAAAEVSIGGVAGMLEAGDGIDLVGAVVVGTIVVEGVAHPDAGTASAAKLSSLAKIDKRASRKVSDGRSIKVGSSWRPKCRADDIADSHGSGVEGSQIR</sequence>
<name>A0A6G1EV09_9ORYZ</name>
<evidence type="ECO:0000313" key="3">
    <source>
        <dbReference type="Proteomes" id="UP000479710"/>
    </source>
</evidence>
<evidence type="ECO:0000256" key="1">
    <source>
        <dbReference type="SAM" id="MobiDB-lite"/>
    </source>
</evidence>
<gene>
    <name evidence="2" type="ORF">E2562_003220</name>
</gene>
<reference evidence="2 3" key="1">
    <citation type="submission" date="2019-11" db="EMBL/GenBank/DDBJ databases">
        <title>Whole genome sequence of Oryza granulata.</title>
        <authorList>
            <person name="Li W."/>
        </authorList>
    </citation>
    <scope>NUCLEOTIDE SEQUENCE [LARGE SCALE GENOMIC DNA]</scope>
    <source>
        <strain evidence="3">cv. Menghai</strain>
        <tissue evidence="2">Leaf</tissue>
    </source>
</reference>
<keyword evidence="3" id="KW-1185">Reference proteome</keyword>
<comment type="caution">
    <text evidence="2">The sequence shown here is derived from an EMBL/GenBank/DDBJ whole genome shotgun (WGS) entry which is preliminary data.</text>
</comment>
<proteinExistence type="predicted"/>
<feature type="region of interest" description="Disordered" evidence="1">
    <location>
        <begin position="95"/>
        <end position="128"/>
    </location>
</feature>
<dbReference type="AlphaFoldDB" id="A0A6G1EV09"/>
<protein>
    <submittedName>
        <fullName evidence="2">Uncharacterized protein</fullName>
    </submittedName>
</protein>
<dbReference type="Proteomes" id="UP000479710">
    <property type="component" value="Unassembled WGS sequence"/>
</dbReference>
<dbReference type="EMBL" id="SPHZ02000002">
    <property type="protein sequence ID" value="KAF0928402.1"/>
    <property type="molecule type" value="Genomic_DNA"/>
</dbReference>
<accession>A0A6G1EV09</accession>
<evidence type="ECO:0000313" key="2">
    <source>
        <dbReference type="EMBL" id="KAF0928402.1"/>
    </source>
</evidence>